<dbReference type="AlphaFoldDB" id="A0A1I6DST8"/>
<dbReference type="EMBL" id="FOYM01000017">
    <property type="protein sequence ID" value="SFR08550.1"/>
    <property type="molecule type" value="Genomic_DNA"/>
</dbReference>
<keyword evidence="2" id="KW-1185">Reference proteome</keyword>
<gene>
    <name evidence="1" type="ORF">SAMN05660706_1172</name>
</gene>
<name>A0A1I6DST8_9FIRM</name>
<accession>A0A1I6DST8</accession>
<sequence length="94" mass="10417">MRLAKCCDPSAPRVYNIKLDTGTVGILGLDLIMAEVSLMELLSEEKAKNELLQRAAAGNYIPGSAREKYAEALYREYIHKLKEKDGPGCQFIKG</sequence>
<dbReference type="STRING" id="39060.SAMN05660706_1172"/>
<evidence type="ECO:0000313" key="1">
    <source>
        <dbReference type="EMBL" id="SFR08550.1"/>
    </source>
</evidence>
<protein>
    <submittedName>
        <fullName evidence="1">Uncharacterized protein</fullName>
    </submittedName>
</protein>
<dbReference type="Proteomes" id="UP000199584">
    <property type="component" value="Unassembled WGS sequence"/>
</dbReference>
<proteinExistence type="predicted"/>
<evidence type="ECO:0000313" key="2">
    <source>
        <dbReference type="Proteomes" id="UP000199584"/>
    </source>
</evidence>
<dbReference type="OrthoDB" id="1808833at2"/>
<organism evidence="1 2">
    <name type="scientific">Desulfoscipio geothermicus DSM 3669</name>
    <dbReference type="NCBI Taxonomy" id="1121426"/>
    <lineage>
        <taxon>Bacteria</taxon>
        <taxon>Bacillati</taxon>
        <taxon>Bacillota</taxon>
        <taxon>Clostridia</taxon>
        <taxon>Eubacteriales</taxon>
        <taxon>Desulfallaceae</taxon>
        <taxon>Desulfoscipio</taxon>
    </lineage>
</organism>
<reference evidence="2" key="1">
    <citation type="submission" date="2016-10" db="EMBL/GenBank/DDBJ databases">
        <authorList>
            <person name="Varghese N."/>
            <person name="Submissions S."/>
        </authorList>
    </citation>
    <scope>NUCLEOTIDE SEQUENCE [LARGE SCALE GENOMIC DNA]</scope>
    <source>
        <strain evidence="2">DSM 3669</strain>
    </source>
</reference>